<reference evidence="4 5" key="1">
    <citation type="journal article" date="2020" name="Mol. Biol. Evol.">
        <title>Distinct Expression and Methylation Patterns for Genes with Different Fates following a Single Whole-Genome Duplication in Flowering Plants.</title>
        <authorList>
            <person name="Shi T."/>
            <person name="Rahmani R.S."/>
            <person name="Gugger P.F."/>
            <person name="Wang M."/>
            <person name="Li H."/>
            <person name="Zhang Y."/>
            <person name="Li Z."/>
            <person name="Wang Q."/>
            <person name="Van de Peer Y."/>
            <person name="Marchal K."/>
            <person name="Chen J."/>
        </authorList>
    </citation>
    <scope>NUCLEOTIDE SEQUENCE [LARGE SCALE GENOMIC DNA]</scope>
    <source>
        <tissue evidence="4">Leaf</tissue>
    </source>
</reference>
<dbReference type="AlphaFoldDB" id="A0A822XTY7"/>
<keyword evidence="2" id="KW-0067">ATP-binding</keyword>
<dbReference type="Gene3D" id="1.10.510.10">
    <property type="entry name" value="Transferase(Phosphotransferase) domain 1"/>
    <property type="match status" value="1"/>
</dbReference>
<feature type="domain" description="Protein kinase" evidence="3">
    <location>
        <begin position="1"/>
        <end position="88"/>
    </location>
</feature>
<protein>
    <recommendedName>
        <fullName evidence="3">Protein kinase domain-containing protein</fullName>
    </recommendedName>
</protein>
<keyword evidence="1" id="KW-0547">Nucleotide-binding</keyword>
<name>A0A822XTY7_NELNU</name>
<dbReference type="EMBL" id="DUZY01000001">
    <property type="protein sequence ID" value="DAD22559.1"/>
    <property type="molecule type" value="Genomic_DNA"/>
</dbReference>
<organism evidence="4 5">
    <name type="scientific">Nelumbo nucifera</name>
    <name type="common">Sacred lotus</name>
    <dbReference type="NCBI Taxonomy" id="4432"/>
    <lineage>
        <taxon>Eukaryota</taxon>
        <taxon>Viridiplantae</taxon>
        <taxon>Streptophyta</taxon>
        <taxon>Embryophyta</taxon>
        <taxon>Tracheophyta</taxon>
        <taxon>Spermatophyta</taxon>
        <taxon>Magnoliopsida</taxon>
        <taxon>Proteales</taxon>
        <taxon>Nelumbonaceae</taxon>
        <taxon>Nelumbo</taxon>
    </lineage>
</organism>
<dbReference type="PANTHER" id="PTHR27007">
    <property type="match status" value="1"/>
</dbReference>
<evidence type="ECO:0000313" key="4">
    <source>
        <dbReference type="EMBL" id="DAD22559.1"/>
    </source>
</evidence>
<comment type="caution">
    <text evidence="4">The sequence shown here is derived from an EMBL/GenBank/DDBJ whole genome shotgun (WGS) entry which is preliminary data.</text>
</comment>
<evidence type="ECO:0000256" key="1">
    <source>
        <dbReference type="ARBA" id="ARBA00022741"/>
    </source>
</evidence>
<proteinExistence type="predicted"/>
<dbReference type="GO" id="GO:0005524">
    <property type="term" value="F:ATP binding"/>
    <property type="evidence" value="ECO:0007669"/>
    <property type="project" value="UniProtKB-KW"/>
</dbReference>
<evidence type="ECO:0000256" key="2">
    <source>
        <dbReference type="ARBA" id="ARBA00022840"/>
    </source>
</evidence>
<dbReference type="Proteomes" id="UP000607653">
    <property type="component" value="Unassembled WGS sequence"/>
</dbReference>
<gene>
    <name evidence="4" type="ORF">HUJ06_024022</name>
</gene>
<dbReference type="InterPro" id="IPR000719">
    <property type="entry name" value="Prot_kinase_dom"/>
</dbReference>
<dbReference type="PROSITE" id="PS50011">
    <property type="entry name" value="PROTEIN_KINASE_DOM"/>
    <property type="match status" value="1"/>
</dbReference>
<accession>A0A822XTY7</accession>
<sequence length="88" mass="9735">MDVADGLNYLLQGWDRVVLHRDIKSSNVSLDSEMRDLLSDFGLAKLYQHGQEAKTTRVVGMLGYLASEQANVVAPTSDVYSFRVVLCG</sequence>
<dbReference type="SUPFAM" id="SSF56112">
    <property type="entry name" value="Protein kinase-like (PK-like)"/>
    <property type="match status" value="1"/>
</dbReference>
<dbReference type="InterPro" id="IPR011009">
    <property type="entry name" value="Kinase-like_dom_sf"/>
</dbReference>
<evidence type="ECO:0000259" key="3">
    <source>
        <dbReference type="PROSITE" id="PS50011"/>
    </source>
</evidence>
<evidence type="ECO:0000313" key="5">
    <source>
        <dbReference type="Proteomes" id="UP000607653"/>
    </source>
</evidence>
<keyword evidence="5" id="KW-1185">Reference proteome</keyword>
<dbReference type="GO" id="GO:0004672">
    <property type="term" value="F:protein kinase activity"/>
    <property type="evidence" value="ECO:0007669"/>
    <property type="project" value="InterPro"/>
</dbReference>
<dbReference type="Pfam" id="PF00069">
    <property type="entry name" value="Pkinase"/>
    <property type="match status" value="1"/>
</dbReference>
<dbReference type="InterPro" id="IPR050528">
    <property type="entry name" value="L-type_Lectin-RKs"/>
</dbReference>